<name>A0A061BCG7_CYBFA</name>
<evidence type="ECO:0000256" key="3">
    <source>
        <dbReference type="ARBA" id="ARBA00022989"/>
    </source>
</evidence>
<dbReference type="InterPro" id="IPR036513">
    <property type="entry name" value="STAS_dom_sf"/>
</dbReference>
<evidence type="ECO:0000259" key="6">
    <source>
        <dbReference type="PROSITE" id="PS50801"/>
    </source>
</evidence>
<dbReference type="AlphaFoldDB" id="A0A061BCG7"/>
<feature type="domain" description="STAS" evidence="6">
    <location>
        <begin position="621"/>
        <end position="732"/>
    </location>
</feature>
<protein>
    <submittedName>
        <fullName evidence="7">CYFA0S35e00628g1_1</fullName>
    </submittedName>
</protein>
<feature type="transmembrane region" description="Helical" evidence="5">
    <location>
        <begin position="327"/>
        <end position="348"/>
    </location>
</feature>
<evidence type="ECO:0000256" key="1">
    <source>
        <dbReference type="ARBA" id="ARBA00004141"/>
    </source>
</evidence>
<dbReference type="VEuPathDB" id="FungiDB:BON22_3279"/>
<dbReference type="PANTHER" id="PTHR43310">
    <property type="entry name" value="SULFATE TRANSPORTER YBAR-RELATED"/>
    <property type="match status" value="1"/>
</dbReference>
<comment type="subcellular location">
    <subcellularLocation>
        <location evidence="1">Membrane</location>
        <topology evidence="1">Multi-pass membrane protein</topology>
    </subcellularLocation>
</comment>
<keyword evidence="4 5" id="KW-0472">Membrane</keyword>
<keyword evidence="3 5" id="KW-1133">Transmembrane helix</keyword>
<dbReference type="Gene3D" id="3.30.750.24">
    <property type="entry name" value="STAS domain"/>
    <property type="match status" value="1"/>
</dbReference>
<reference evidence="7" key="1">
    <citation type="journal article" date="2014" name="Genome Announc.">
        <title>Genome sequence of the yeast Cyberlindnera fabianii (Hansenula fabianii).</title>
        <authorList>
            <person name="Freel K.C."/>
            <person name="Sarilar V."/>
            <person name="Neuveglise C."/>
            <person name="Devillers H."/>
            <person name="Friedrich A."/>
            <person name="Schacherer J."/>
        </authorList>
    </citation>
    <scope>NUCLEOTIDE SEQUENCE</scope>
    <source>
        <strain evidence="7">YJS4271</strain>
    </source>
</reference>
<feature type="transmembrane region" description="Helical" evidence="5">
    <location>
        <begin position="458"/>
        <end position="478"/>
    </location>
</feature>
<dbReference type="CDD" id="cd07042">
    <property type="entry name" value="STAS_SulP_like_sulfate_transporter"/>
    <property type="match status" value="1"/>
</dbReference>
<accession>A0A061BCG7</accession>
<dbReference type="PROSITE" id="PS50801">
    <property type="entry name" value="STAS"/>
    <property type="match status" value="1"/>
</dbReference>
<feature type="transmembrane region" description="Helical" evidence="5">
    <location>
        <begin position="425"/>
        <end position="446"/>
    </location>
</feature>
<feature type="transmembrane region" description="Helical" evidence="5">
    <location>
        <begin position="498"/>
        <end position="530"/>
    </location>
</feature>
<dbReference type="SUPFAM" id="SSF52091">
    <property type="entry name" value="SpoIIaa-like"/>
    <property type="match status" value="1"/>
</dbReference>
<proteinExistence type="predicted"/>
<dbReference type="EMBL" id="LK052920">
    <property type="protein sequence ID" value="CDR47643.1"/>
    <property type="molecule type" value="Genomic_DNA"/>
</dbReference>
<dbReference type="PANTHER" id="PTHR43310:SF4">
    <property type="entry name" value="AFR304WP"/>
    <property type="match status" value="1"/>
</dbReference>
<keyword evidence="2 5" id="KW-0812">Transmembrane</keyword>
<feature type="transmembrane region" description="Helical" evidence="5">
    <location>
        <begin position="360"/>
        <end position="379"/>
    </location>
</feature>
<dbReference type="PhylomeDB" id="A0A061BCG7"/>
<evidence type="ECO:0000256" key="2">
    <source>
        <dbReference type="ARBA" id="ARBA00022692"/>
    </source>
</evidence>
<gene>
    <name evidence="7" type="ORF">CYFA0S_35e00628g</name>
</gene>
<feature type="transmembrane region" description="Helical" evidence="5">
    <location>
        <begin position="289"/>
        <end position="307"/>
    </location>
</feature>
<dbReference type="GO" id="GO:0016020">
    <property type="term" value="C:membrane"/>
    <property type="evidence" value="ECO:0007669"/>
    <property type="project" value="UniProtKB-SubCell"/>
</dbReference>
<feature type="transmembrane region" description="Helical" evidence="5">
    <location>
        <begin position="192"/>
        <end position="214"/>
    </location>
</feature>
<evidence type="ECO:0000256" key="5">
    <source>
        <dbReference type="SAM" id="Phobius"/>
    </source>
</evidence>
<feature type="transmembrane region" description="Helical" evidence="5">
    <location>
        <begin position="257"/>
        <end position="277"/>
    </location>
</feature>
<feature type="transmembrane region" description="Helical" evidence="5">
    <location>
        <begin position="551"/>
        <end position="583"/>
    </location>
</feature>
<feature type="transmembrane region" description="Helical" evidence="5">
    <location>
        <begin position="226"/>
        <end position="245"/>
    </location>
</feature>
<organism evidence="7">
    <name type="scientific">Cyberlindnera fabianii</name>
    <name type="common">Yeast</name>
    <name type="synonym">Hansenula fabianii</name>
    <dbReference type="NCBI Taxonomy" id="36022"/>
    <lineage>
        <taxon>Eukaryota</taxon>
        <taxon>Fungi</taxon>
        <taxon>Dikarya</taxon>
        <taxon>Ascomycota</taxon>
        <taxon>Saccharomycotina</taxon>
        <taxon>Saccharomycetes</taxon>
        <taxon>Phaffomycetales</taxon>
        <taxon>Phaffomycetaceae</taxon>
        <taxon>Cyberlindnera</taxon>
    </lineage>
</organism>
<evidence type="ECO:0000256" key="4">
    <source>
        <dbReference type="ARBA" id="ARBA00023136"/>
    </source>
</evidence>
<dbReference type="Pfam" id="PF00916">
    <property type="entry name" value="Sulfate_transp"/>
    <property type="match status" value="1"/>
</dbReference>
<dbReference type="InterPro" id="IPR002645">
    <property type="entry name" value="STAS_dom"/>
</dbReference>
<dbReference type="Pfam" id="PF01740">
    <property type="entry name" value="STAS"/>
    <property type="match status" value="1"/>
</dbReference>
<dbReference type="InterPro" id="IPR052706">
    <property type="entry name" value="Membrane-Transporter-like"/>
</dbReference>
<dbReference type="OrthoDB" id="409725at2759"/>
<feature type="transmembrane region" description="Helical" evidence="5">
    <location>
        <begin position="156"/>
        <end position="180"/>
    </location>
</feature>
<evidence type="ECO:0000313" key="7">
    <source>
        <dbReference type="EMBL" id="CDR47643.1"/>
    </source>
</evidence>
<dbReference type="InterPro" id="IPR011547">
    <property type="entry name" value="SLC26A/SulP_dom"/>
</dbReference>
<sequence>MTDPRRVRQKSLSGALSVSLGLSSSYKDTTNSMGNSSYLARSYLGFGSGQAAAIPRSNTGTGSIDEVNNVLRNEGHKQAVSLAADVDMFDGNAVFDDNDTDFSPGITEEIDENTSLIDPNVAQAYYEYNGTDIESQTRFKAKVPEFQWSDLAMKKLASYVPAVILGLLLNILDGLSYGMIIFPIGEAPFGPLASAGLSMFYVSCVVSQLVYSLGGSAFKAGIGSEMIEVTPFFHAMAASITASIGDDHPDEIIATTITTYAISSIVTGLVFLILGKYKLGRFVGFFPRHILIGCIGGVGYFLVITGLEVSSKLSGFEYNLHYLSQLFAGSTFLKWIIPVILTVILIILQQVNENSLVIPSYFIGVFIITHIIIIVVPTWDLRSSRDAGYMFDAGGSSNAPWYEFYSLYQFSKVDWRCILNQVPSMFALTFFGVLHVPINVPALAVSTQQDEVDVDRELIAHGISNVISGAIGSIQNYLVYTNSLLFMRAGADSRVAGVMLALATLAVMLIGPVVIGYIPVCVVGSLIFLLGYELLKEALYDTIGRVSTVEYATIVIIVLTMGVYDFVIGIIVGILLAAFHFLFENANTPVLMASYTGEVARSTVVRHPLQQQFLKRIGKQIVVLKLQSFLFFGTSATIEKYIKSLFEDDRFSETPVRYLILDFKHVLHVDYSAAEGFGRIKNFMRDHKATLIFSLGGKDRKYLASLDKVGIFDDKESDIEIHNNLNSSLESCENKFLAKYRDFQRFKKDVTIPTMAKSKLPTKKSLPINTPRNTNFLEQAQATYKKEMETTKTTPETKTDPEPLPLLTFSLQGLSNKPSPFWTPLVPLFKSIQMTIDDSLVFQQGSSFFLLVEDGVISLSYYKNDTREIPETLLPRTMCGRFSDATNRYANTTTLKVKQNAKCWILDTQALNKLKEKDVEAYCELMLVVMKLNEERFANVTSYALIST</sequence>